<evidence type="ECO:0000313" key="2">
    <source>
        <dbReference type="EMBL" id="ALR70024.1"/>
    </source>
</evidence>
<dbReference type="EMBL" id="KR815456">
    <property type="protein sequence ID" value="ALR70024.1"/>
    <property type="molecule type" value="Genomic_DNA"/>
</dbReference>
<accession>A0A0S3IY48</accession>
<reference evidence="5" key="2">
    <citation type="submission" date="2018-01" db="EMBL/GenBank/DDBJ databases">
        <title>Biological and molecular characterization of two Anticarsia gemmatalis Multiple Nucleopolyhedrovirus clones exhibiting contrasting virulence variants.</title>
        <authorList>
            <person name="Ferreira B.C."/>
            <person name="Silva A.M.R."/>
            <person name="Melo F.L."/>
            <person name="Sanches M.M."/>
            <person name="Moscardi F."/>
            <person name="Ribeiro B.M."/>
            <person name="Sousa M.L."/>
        </authorList>
    </citation>
    <scope>NUCLEOTIDE SEQUENCE</scope>
    <source>
        <strain evidence="5">Ag-16</strain>
    </source>
</reference>
<name>A0A0S3IY48_9ABAC</name>
<dbReference type="SUPFAM" id="SSF56091">
    <property type="entry name" value="DNA ligase/mRNA capping enzyme, catalytic domain"/>
    <property type="match status" value="1"/>
</dbReference>
<dbReference type="EMBL" id="KR815458">
    <property type="protein sequence ID" value="ALR70338.1"/>
    <property type="molecule type" value="Genomic_DNA"/>
</dbReference>
<dbReference type="Gene3D" id="3.30.470.30">
    <property type="entry name" value="DNA ligase/mRNA capping enzyme"/>
    <property type="match status" value="1"/>
</dbReference>
<dbReference type="EMBL" id="MG746626">
    <property type="protein sequence ID" value="AXE72238.1"/>
    <property type="molecule type" value="Genomic_DNA"/>
</dbReference>
<evidence type="ECO:0000313" key="5">
    <source>
        <dbReference type="EMBL" id="AXE72238.1"/>
    </source>
</evidence>
<dbReference type="Pfam" id="PF09414">
    <property type="entry name" value="RNA_ligase"/>
    <property type="match status" value="1"/>
</dbReference>
<dbReference type="InterPro" id="IPR021122">
    <property type="entry name" value="RNA_ligase_dom_REL/Rnl2"/>
</dbReference>
<gene>
    <name evidence="4" type="ORF">AGNV_059</name>
</gene>
<reference evidence="4" key="1">
    <citation type="journal article" date="2015" name="Genome Biol. Evol.">
        <title>The Pangenome of the Anticarsia gemmatalis Multiple Nucleopolyhedrovirus (AgMNPV).</title>
        <authorList>
            <person name="Brito A.F."/>
            <person name="Braconi C.T."/>
            <person name="Weidmann M."/>
            <person name="Dilcher M."/>
            <person name="Alves J.M."/>
            <person name="Gruber A."/>
            <person name="Zanotto P.M."/>
        </authorList>
    </citation>
    <scope>NUCLEOTIDE SEQUENCE</scope>
    <source>
        <strain evidence="2">AgMNPV-27</strain>
        <strain evidence="3">AgMNPV-29</strain>
        <strain evidence="4">AgMNPV-31</strain>
    </source>
</reference>
<evidence type="ECO:0000259" key="1">
    <source>
        <dbReference type="Pfam" id="PF09414"/>
    </source>
</evidence>
<protein>
    <submittedName>
        <fullName evidence="4">He65</fullName>
    </submittedName>
</protein>
<sequence>MVYIKIDTGSRAKGYAADDSDADYKIYEKCEKETFAKFVFNKQELVNKHTKDEKGNDVVIIDLNVGLHGVFTGKSPDLGIFTKPADCKDKYGQKNVQLYRYLKKLTLVSMVKIVRRMLKFAVLTNAKRLLQLMFNCTYSEYYLDYKKLPESTKILNMLLNLDDSVHLVTNSLCQLIVNNVHVVPIADKMADIKINDKLIITFKNTNKLKIYAELMQRGEYREEWGTFFTSWLQELNDRMKYVPDPPERADVLHSIIMYALNERGPVMPEDENIFNKIYPSISHLDYRKKNTLADKQILVQEKLDGCNYRVIVHDNAVTFGSRNTYRPDVEFMNVHRISAHLQTCALSLKQLMECDSFVVFGELLGWKTEAKNQPLNVIKYTQQKESLKYYAYEIQLNDDAFVPFETAQILLQNAGFYTIPYRKCLYNDFVKDLHFKSEMFTDSPLEGYIIRCGKLIYKLKPDYKDLNKLQIDSRSFDFLNCDELEKECALSGKLNFEDILRHCRKKYVCNKSEGTPLFNKLYNMYRKRFNFNHKDYKRLYSLYCKDLL</sequence>
<evidence type="ECO:0000313" key="3">
    <source>
        <dbReference type="EMBL" id="ALR70338.1"/>
    </source>
</evidence>
<dbReference type="EMBL" id="KR815460">
    <property type="protein sequence ID" value="ALR70651.1"/>
    <property type="molecule type" value="Genomic_DNA"/>
</dbReference>
<feature type="domain" description="RNA ligase" evidence="1">
    <location>
        <begin position="296"/>
        <end position="452"/>
    </location>
</feature>
<organism evidence="4">
    <name type="scientific">Anticarsia gemmatalis multiple nucleopolyhedrovirus</name>
    <dbReference type="NCBI Taxonomy" id="268591"/>
    <lineage>
        <taxon>Viruses</taxon>
        <taxon>Viruses incertae sedis</taxon>
        <taxon>Naldaviricetes</taxon>
        <taxon>Lefavirales</taxon>
        <taxon>Baculoviridae</taxon>
        <taxon>Alphabaculovirus</taxon>
        <taxon>Alphabaculovirus angemmatalis</taxon>
    </lineage>
</organism>
<evidence type="ECO:0000313" key="4">
    <source>
        <dbReference type="EMBL" id="ALR70651.1"/>
    </source>
</evidence>
<proteinExistence type="predicted"/>